<dbReference type="GO" id="GO:0005829">
    <property type="term" value="C:cytosol"/>
    <property type="evidence" value="ECO:0007669"/>
    <property type="project" value="TreeGrafter"/>
</dbReference>
<comment type="function">
    <text evidence="3">Purine nucleoside phosphorylase involved in purine salvage.</text>
</comment>
<comment type="miscellaneous">
    <text evidence="3">Although this enzyme belongs to the family of MTA phosphorylases based on sequence homology, it lacks several conserved amino acids in the substrate binding pocket that confer specificity towards MTA.</text>
</comment>
<gene>
    <name evidence="5" type="primary">sle_00970</name>
</gene>
<accession>A0A0F7VKR4</accession>
<keyword evidence="3" id="KW-0660">Purine salvage</keyword>
<comment type="catalytic activity">
    <reaction evidence="3">
        <text>a purine D-ribonucleoside + phosphate = a purine nucleobase + alpha-D-ribose 1-phosphate</text>
        <dbReference type="Rhea" id="RHEA:19805"/>
        <dbReference type="ChEBI" id="CHEBI:26386"/>
        <dbReference type="ChEBI" id="CHEBI:43474"/>
        <dbReference type="ChEBI" id="CHEBI:57720"/>
        <dbReference type="ChEBI" id="CHEBI:142355"/>
        <dbReference type="EC" id="2.4.2.1"/>
    </reaction>
</comment>
<sequence length="263" mass="27489">MTGITADIGVIGGSGLYSLLDDASGIQQPTPYGHASDSITVGELAGRRVAFLPRHGRGHRLPPHRVNYRANLSALDALGVTQVIAVGAVGSLTPEIPAGSLVVPDQIVDRTSGRAQTFFDGPGAAHASFADPYCASGRAIALQTARTNGWEAVDGGTHVVIEGPRFSTRAESRWYAAQGWSVVGMTAHPEAVLARELGMCCTPLCLVTDLDAGAQSGEGVTHEEVLAAFASNLERLRHLLGDLVKALPEERDCDCAAMKAVIV</sequence>
<dbReference type="NCBIfam" id="NF005876">
    <property type="entry name" value="PRK07823.1"/>
    <property type="match status" value="1"/>
</dbReference>
<feature type="site" description="Important for substrate specificity" evidence="3">
    <location>
        <position position="222"/>
    </location>
</feature>
<feature type="site" description="Important for substrate specificity" evidence="3">
    <location>
        <position position="167"/>
    </location>
</feature>
<dbReference type="GO" id="GO:0019509">
    <property type="term" value="P:L-methionine salvage from methylthioadenosine"/>
    <property type="evidence" value="ECO:0007669"/>
    <property type="project" value="TreeGrafter"/>
</dbReference>
<evidence type="ECO:0000256" key="3">
    <source>
        <dbReference type="HAMAP-Rule" id="MF_01963"/>
    </source>
</evidence>
<feature type="binding site" evidence="3">
    <location>
        <position position="14"/>
    </location>
    <ligand>
        <name>phosphate</name>
        <dbReference type="ChEBI" id="CHEBI:43474"/>
    </ligand>
</feature>
<comment type="pathway">
    <text evidence="3">Purine metabolism; purine nucleoside salvage.</text>
</comment>
<dbReference type="CDD" id="cd09010">
    <property type="entry name" value="MTAP_SsMTAPII_like_MTIP"/>
    <property type="match status" value="1"/>
</dbReference>
<dbReference type="AlphaFoldDB" id="A0A0F7VKR4"/>
<evidence type="ECO:0000259" key="4">
    <source>
        <dbReference type="Pfam" id="PF01048"/>
    </source>
</evidence>
<reference evidence="5 6" key="1">
    <citation type="submission" date="2015-02" db="EMBL/GenBank/DDBJ databases">
        <authorList>
            <person name="Gomez-Escribano P.J."/>
        </authorList>
    </citation>
    <scope>NUCLEOTIDE SEQUENCE [LARGE SCALE GENOMIC DNA]</scope>
    <source>
        <strain evidence="6">C34 (DSM 42122 / NRRL B-24963)</strain>
    </source>
</reference>
<dbReference type="KEGG" id="sle:sle_00970"/>
<dbReference type="UniPathway" id="UPA00606"/>
<feature type="binding site" evidence="3">
    <location>
        <begin position="54"/>
        <end position="55"/>
    </location>
    <ligand>
        <name>phosphate</name>
        <dbReference type="ChEBI" id="CHEBI:43474"/>
    </ligand>
</feature>
<name>A0A0F7VKR4_STRLW</name>
<feature type="domain" description="Nucleoside phosphorylase" evidence="4">
    <location>
        <begin position="7"/>
        <end position="244"/>
    </location>
</feature>
<comment type="subunit">
    <text evidence="3">Homohexamer. Dimer of a homotrimer.</text>
</comment>
<comment type="caution">
    <text evidence="3">Lacks conserved residue(s) required for the propagation of feature annotation.</text>
</comment>
<dbReference type="PANTHER" id="PTHR42679:SF2">
    <property type="entry name" value="S-METHYL-5'-THIOADENOSINE PHOSPHORYLASE"/>
    <property type="match status" value="1"/>
</dbReference>
<dbReference type="InterPro" id="IPR035994">
    <property type="entry name" value="Nucleoside_phosphorylase_sf"/>
</dbReference>
<evidence type="ECO:0000313" key="6">
    <source>
        <dbReference type="Proteomes" id="UP000035016"/>
    </source>
</evidence>
<feature type="binding site" evidence="3">
    <location>
        <position position="186"/>
    </location>
    <ligand>
        <name>phosphate</name>
        <dbReference type="ChEBI" id="CHEBI:43474"/>
    </ligand>
</feature>
<dbReference type="RefSeq" id="WP_029381320.1">
    <property type="nucleotide sequence ID" value="NZ_AZSD01000034.1"/>
</dbReference>
<keyword evidence="2 3" id="KW-0808">Transferase</keyword>
<dbReference type="InterPro" id="IPR000845">
    <property type="entry name" value="Nucleoside_phosphorylase_d"/>
</dbReference>
<dbReference type="GO" id="GO:0006166">
    <property type="term" value="P:purine ribonucleoside salvage"/>
    <property type="evidence" value="ECO:0007669"/>
    <property type="project" value="UniProtKB-UniRule"/>
</dbReference>
<dbReference type="Gene3D" id="3.40.50.1580">
    <property type="entry name" value="Nucleoside phosphorylase domain"/>
    <property type="match status" value="1"/>
</dbReference>
<comment type="similarity">
    <text evidence="3">Belongs to the PNP/MTAP phosphorylase family. MTAP subfamily.</text>
</comment>
<dbReference type="NCBIfam" id="TIGR01694">
    <property type="entry name" value="MTAP"/>
    <property type="match status" value="1"/>
</dbReference>
<dbReference type="PANTHER" id="PTHR42679">
    <property type="entry name" value="S-METHYL-5'-THIOADENOSINE PHOSPHORYLASE"/>
    <property type="match status" value="1"/>
</dbReference>
<evidence type="ECO:0000256" key="2">
    <source>
        <dbReference type="ARBA" id="ARBA00022679"/>
    </source>
</evidence>
<organism evidence="5 6">
    <name type="scientific">Streptomyces leeuwenhoekii</name>
    <dbReference type="NCBI Taxonomy" id="1437453"/>
    <lineage>
        <taxon>Bacteria</taxon>
        <taxon>Bacillati</taxon>
        <taxon>Actinomycetota</taxon>
        <taxon>Actinomycetes</taxon>
        <taxon>Kitasatosporales</taxon>
        <taxon>Streptomycetaceae</taxon>
        <taxon>Streptomyces</taxon>
    </lineage>
</organism>
<dbReference type="InterPro" id="IPR010044">
    <property type="entry name" value="MTAP"/>
</dbReference>
<dbReference type="HAMAP" id="MF_01963">
    <property type="entry name" value="MTAP"/>
    <property type="match status" value="1"/>
</dbReference>
<evidence type="ECO:0000256" key="1">
    <source>
        <dbReference type="ARBA" id="ARBA00022676"/>
    </source>
</evidence>
<dbReference type="EC" id="2.4.2.1" evidence="3"/>
<dbReference type="SUPFAM" id="SSF53167">
    <property type="entry name" value="Purine and uridine phosphorylases"/>
    <property type="match status" value="1"/>
</dbReference>
<feature type="binding site" evidence="3">
    <location>
        <begin position="209"/>
        <end position="211"/>
    </location>
    <ligand>
        <name>substrate</name>
    </ligand>
</feature>
<dbReference type="Proteomes" id="UP000035016">
    <property type="component" value="Chromosome Chromosome"/>
</dbReference>
<keyword evidence="1 3" id="KW-0328">Glycosyltransferase</keyword>
<feature type="binding site" evidence="3">
    <location>
        <position position="185"/>
    </location>
    <ligand>
        <name>substrate</name>
    </ligand>
</feature>
<dbReference type="NCBIfam" id="NF006599">
    <property type="entry name" value="PRK09136.1"/>
    <property type="match status" value="1"/>
</dbReference>
<dbReference type="GO" id="GO:0017061">
    <property type="term" value="F:S-methyl-5-thioadenosine phosphorylase activity"/>
    <property type="evidence" value="ECO:0007669"/>
    <property type="project" value="InterPro"/>
</dbReference>
<evidence type="ECO:0000313" key="5">
    <source>
        <dbReference type="EMBL" id="CQR59559.1"/>
    </source>
</evidence>
<dbReference type="Pfam" id="PF01048">
    <property type="entry name" value="PNP_UDP_1"/>
    <property type="match status" value="1"/>
</dbReference>
<protein>
    <recommendedName>
        <fullName evidence="3">Purine nucleoside phosphorylase</fullName>
        <shortName evidence="3">PNP</shortName>
        <ecNumber evidence="3">2.4.2.1</ecNumber>
    </recommendedName>
</protein>
<proteinExistence type="inferred from homology"/>
<dbReference type="EMBL" id="LN831790">
    <property type="protein sequence ID" value="CQR59559.1"/>
    <property type="molecule type" value="Genomic_DNA"/>
</dbReference>